<gene>
    <name evidence="8" type="ORF">A2227_06340</name>
</gene>
<sequence length="58" mass="5850">MSISVNKDACIGCGACVATCPDVFKLGDDGKSEVVSQNDTECAKKAAEGCPVQAITVA</sequence>
<name>A0A1F5SJM2_9BACT</name>
<comment type="function">
    <text evidence="6">Ferredoxins are iron-sulfur proteins that transfer electrons in a wide variety of metabolic reactions.</text>
</comment>
<dbReference type="PANTHER" id="PTHR36923">
    <property type="entry name" value="FERREDOXIN"/>
    <property type="match status" value="1"/>
</dbReference>
<evidence type="ECO:0000256" key="3">
    <source>
        <dbReference type="ARBA" id="ARBA00022982"/>
    </source>
</evidence>
<evidence type="ECO:0000259" key="7">
    <source>
        <dbReference type="PROSITE" id="PS51379"/>
    </source>
</evidence>
<dbReference type="PRINTS" id="PR00352">
    <property type="entry name" value="3FE4SFRDOXIN"/>
</dbReference>
<dbReference type="GO" id="GO:0051536">
    <property type="term" value="F:iron-sulfur cluster binding"/>
    <property type="evidence" value="ECO:0007669"/>
    <property type="project" value="UniProtKB-KW"/>
</dbReference>
<dbReference type="Gene3D" id="3.30.70.20">
    <property type="match status" value="1"/>
</dbReference>
<dbReference type="GO" id="GO:0009055">
    <property type="term" value="F:electron transfer activity"/>
    <property type="evidence" value="ECO:0007669"/>
    <property type="project" value="UniProtKB-UniRule"/>
</dbReference>
<dbReference type="InterPro" id="IPR017896">
    <property type="entry name" value="4Fe4S_Fe-S-bd"/>
</dbReference>
<evidence type="ECO:0000313" key="8">
    <source>
        <dbReference type="EMBL" id="OGF26874.1"/>
    </source>
</evidence>
<dbReference type="SUPFAM" id="SSF54862">
    <property type="entry name" value="4Fe-4S ferredoxins"/>
    <property type="match status" value="1"/>
</dbReference>
<dbReference type="Proteomes" id="UP000178367">
    <property type="component" value="Unassembled WGS sequence"/>
</dbReference>
<dbReference type="Pfam" id="PF13370">
    <property type="entry name" value="Fer4_13"/>
    <property type="match status" value="1"/>
</dbReference>
<dbReference type="GO" id="GO:0005506">
    <property type="term" value="F:iron ion binding"/>
    <property type="evidence" value="ECO:0007669"/>
    <property type="project" value="UniProtKB-UniRule"/>
</dbReference>
<protein>
    <recommendedName>
        <fullName evidence="6">Ferredoxin</fullName>
    </recommendedName>
</protein>
<keyword evidence="4 6" id="KW-0408">Iron</keyword>
<dbReference type="EMBL" id="MFGB01000013">
    <property type="protein sequence ID" value="OGF26874.1"/>
    <property type="molecule type" value="Genomic_DNA"/>
</dbReference>
<evidence type="ECO:0000256" key="1">
    <source>
        <dbReference type="ARBA" id="ARBA00022448"/>
    </source>
</evidence>
<evidence type="ECO:0000256" key="5">
    <source>
        <dbReference type="ARBA" id="ARBA00023014"/>
    </source>
</evidence>
<keyword evidence="1 6" id="KW-0813">Transport</keyword>
<dbReference type="AlphaFoldDB" id="A0A1F5SJM2"/>
<accession>A0A1F5SJM2</accession>
<reference evidence="8 9" key="1">
    <citation type="journal article" date="2016" name="Nat. Commun.">
        <title>Thousands of microbial genomes shed light on interconnected biogeochemical processes in an aquifer system.</title>
        <authorList>
            <person name="Anantharaman K."/>
            <person name="Brown C.T."/>
            <person name="Hug L.A."/>
            <person name="Sharon I."/>
            <person name="Castelle C.J."/>
            <person name="Probst A.J."/>
            <person name="Thomas B.C."/>
            <person name="Singh A."/>
            <person name="Wilkins M.J."/>
            <person name="Karaoz U."/>
            <person name="Brodie E.L."/>
            <person name="Williams K.H."/>
            <person name="Hubbard S.S."/>
            <person name="Banfield J.F."/>
        </authorList>
    </citation>
    <scope>NUCLEOTIDE SEQUENCE [LARGE SCALE GENOMIC DNA]</scope>
</reference>
<evidence type="ECO:0000256" key="2">
    <source>
        <dbReference type="ARBA" id="ARBA00022723"/>
    </source>
</evidence>
<comment type="caution">
    <text evidence="8">The sequence shown here is derived from an EMBL/GenBank/DDBJ whole genome shotgun (WGS) entry which is preliminary data.</text>
</comment>
<feature type="domain" description="4Fe-4S ferredoxin-type" evidence="7">
    <location>
        <begin position="1"/>
        <end position="29"/>
    </location>
</feature>
<keyword evidence="3 6" id="KW-0249">Electron transport</keyword>
<evidence type="ECO:0000256" key="6">
    <source>
        <dbReference type="RuleBase" id="RU368020"/>
    </source>
</evidence>
<dbReference type="PROSITE" id="PS51379">
    <property type="entry name" value="4FE4S_FER_2"/>
    <property type="match status" value="1"/>
</dbReference>
<dbReference type="STRING" id="1797994.A2227_06340"/>
<dbReference type="InterPro" id="IPR051269">
    <property type="entry name" value="Fe-S_cluster_ET"/>
</dbReference>
<proteinExistence type="predicted"/>
<dbReference type="PANTHER" id="PTHR36923:SF3">
    <property type="entry name" value="FERREDOXIN"/>
    <property type="match status" value="1"/>
</dbReference>
<evidence type="ECO:0000256" key="4">
    <source>
        <dbReference type="ARBA" id="ARBA00023004"/>
    </source>
</evidence>
<dbReference type="PROSITE" id="PS00198">
    <property type="entry name" value="4FE4S_FER_1"/>
    <property type="match status" value="1"/>
</dbReference>
<dbReference type="InterPro" id="IPR017900">
    <property type="entry name" value="4Fe4S_Fe_S_CS"/>
</dbReference>
<keyword evidence="5 6" id="KW-0411">Iron-sulfur</keyword>
<dbReference type="InterPro" id="IPR001080">
    <property type="entry name" value="3Fe4S_ferredoxin"/>
</dbReference>
<organism evidence="8 9">
    <name type="scientific">Candidatus Falkowbacteria bacterium RIFOXYA2_FULL_47_19</name>
    <dbReference type="NCBI Taxonomy" id="1797994"/>
    <lineage>
        <taxon>Bacteria</taxon>
        <taxon>Candidatus Falkowiibacteriota</taxon>
    </lineage>
</organism>
<keyword evidence="2 6" id="KW-0479">Metal-binding</keyword>
<evidence type="ECO:0000313" key="9">
    <source>
        <dbReference type="Proteomes" id="UP000178367"/>
    </source>
</evidence>